<feature type="region of interest" description="Disordered" evidence="1">
    <location>
        <begin position="70"/>
        <end position="124"/>
    </location>
</feature>
<dbReference type="AlphaFoldDB" id="A0A7R8V3T8"/>
<keyword evidence="3" id="KW-1185">Reference proteome</keyword>
<feature type="compositionally biased region" description="Low complexity" evidence="1">
    <location>
        <begin position="254"/>
        <end position="264"/>
    </location>
</feature>
<feature type="compositionally biased region" description="Low complexity" evidence="1">
    <location>
        <begin position="228"/>
        <end position="239"/>
    </location>
</feature>
<feature type="compositionally biased region" description="Basic residues" evidence="1">
    <location>
        <begin position="315"/>
        <end position="326"/>
    </location>
</feature>
<feature type="compositionally biased region" description="Low complexity" evidence="1">
    <location>
        <begin position="70"/>
        <end position="79"/>
    </location>
</feature>
<name>A0A7R8V3T8_HERIL</name>
<accession>A0A7R8V3T8</accession>
<dbReference type="InterPro" id="IPR019579">
    <property type="entry name" value="FAM161A/B"/>
</dbReference>
<feature type="region of interest" description="Disordered" evidence="1">
    <location>
        <begin position="291"/>
        <end position="362"/>
    </location>
</feature>
<evidence type="ECO:0000313" key="3">
    <source>
        <dbReference type="Proteomes" id="UP000594454"/>
    </source>
</evidence>
<dbReference type="OMA" id="ERHRLQM"/>
<feature type="compositionally biased region" description="Basic and acidic residues" evidence="1">
    <location>
        <begin position="80"/>
        <end position="91"/>
    </location>
</feature>
<dbReference type="OrthoDB" id="2150121at2759"/>
<protein>
    <submittedName>
        <fullName evidence="2">Uncharacterized protein</fullName>
    </submittedName>
</protein>
<dbReference type="Pfam" id="PF10595">
    <property type="entry name" value="FAM161A_B"/>
    <property type="match status" value="1"/>
</dbReference>
<dbReference type="EMBL" id="LR899014">
    <property type="protein sequence ID" value="CAD7092273.1"/>
    <property type="molecule type" value="Genomic_DNA"/>
</dbReference>
<evidence type="ECO:0000256" key="1">
    <source>
        <dbReference type="SAM" id="MobiDB-lite"/>
    </source>
</evidence>
<feature type="region of interest" description="Disordered" evidence="1">
    <location>
        <begin position="473"/>
        <end position="539"/>
    </location>
</feature>
<feature type="compositionally biased region" description="Basic and acidic residues" evidence="1">
    <location>
        <begin position="102"/>
        <end position="114"/>
    </location>
</feature>
<feature type="region of interest" description="Disordered" evidence="1">
    <location>
        <begin position="228"/>
        <end position="264"/>
    </location>
</feature>
<gene>
    <name evidence="2" type="ORF">HERILL_LOCUS14650</name>
</gene>
<dbReference type="InParanoid" id="A0A7R8V3T8"/>
<feature type="compositionally biased region" description="Polar residues" evidence="1">
    <location>
        <begin position="515"/>
        <end position="525"/>
    </location>
</feature>
<sequence>MNRYKVNKCKCLTPELAMASCSQSKTSSRSVVKFYNSIPDYEELNHLTETEFYSRLGTLRQIYSKIKYGSDTTLSSDTSKSSEESIETVKERRIKPKQVSPKIKENGKENREPADTPNITKDNGNTLFRLGVKPSRRIRSASPARRSSLKGNKTLFGPKCKSLNRYESPTSDFELKARGKKKRAGYIPLTSRVPIYDQIMEDQKQRSEIRKLESAIELQSKIKPFHFSTRSRSRCSNTSAISGDTHTRKDKTPKTAPSSKKASSSYFSSKKWEEDYFRRINRMIRAEELLKLSTPSPTGKKDTPRLKSNGPCKVCTRKRSRKKTSAKQKDQNKVKLAIDEKLENVDDKDTTPGNDDADPNGIPLPIYPVARPNLAAKLRAEVARKRTQKFTECVHPKQTSHFDWEVRKTPAWKSLSYNETNDEDISFRLATRRAELSLRQREHALNMELMRERVRAAPLLLEGTTYWSHRVGKASHNCGKESRSSMTGKPEKKRVKSASSTRSRFETKFIKKTPGSASCSLLQKNNDSDDLESEDRAYL</sequence>
<reference evidence="2 3" key="1">
    <citation type="submission" date="2020-11" db="EMBL/GenBank/DDBJ databases">
        <authorList>
            <person name="Wallbank WR R."/>
            <person name="Pardo Diaz C."/>
            <person name="Kozak K."/>
            <person name="Martin S."/>
            <person name="Jiggins C."/>
            <person name="Moest M."/>
            <person name="Warren A I."/>
            <person name="Generalovic N T."/>
            <person name="Byers J.R.P. K."/>
            <person name="Montejo-Kovacevich G."/>
            <person name="Yen C E."/>
        </authorList>
    </citation>
    <scope>NUCLEOTIDE SEQUENCE [LARGE SCALE GENOMIC DNA]</scope>
</reference>
<organism evidence="2 3">
    <name type="scientific">Hermetia illucens</name>
    <name type="common">Black soldier fly</name>
    <dbReference type="NCBI Taxonomy" id="343691"/>
    <lineage>
        <taxon>Eukaryota</taxon>
        <taxon>Metazoa</taxon>
        <taxon>Ecdysozoa</taxon>
        <taxon>Arthropoda</taxon>
        <taxon>Hexapoda</taxon>
        <taxon>Insecta</taxon>
        <taxon>Pterygota</taxon>
        <taxon>Neoptera</taxon>
        <taxon>Endopterygota</taxon>
        <taxon>Diptera</taxon>
        <taxon>Brachycera</taxon>
        <taxon>Stratiomyomorpha</taxon>
        <taxon>Stratiomyidae</taxon>
        <taxon>Hermetiinae</taxon>
        <taxon>Hermetia</taxon>
    </lineage>
</organism>
<feature type="compositionally biased region" description="Basic and acidic residues" evidence="1">
    <location>
        <begin position="327"/>
        <end position="350"/>
    </location>
</feature>
<evidence type="ECO:0000313" key="2">
    <source>
        <dbReference type="EMBL" id="CAD7092273.1"/>
    </source>
</evidence>
<dbReference type="Proteomes" id="UP000594454">
    <property type="component" value="Chromosome 6"/>
</dbReference>
<proteinExistence type="predicted"/>